<sequence>MDSYRLEVAKMANNQAELTDYLDQLRRLSSSDFAALASFIDPLSPKRWNYAWGNTNERYLQMMIKPGQGLGGTALRTCRWVKLDDTTSNAAKARGECPLMLAERLQAAAAFPIKEEGSLEILGLLYIGKRNHSRYEDNETKPIQENIGKLLRYMQEDIKKIAK</sequence>
<evidence type="ECO:0000313" key="2">
    <source>
        <dbReference type="Proteomes" id="UP001649230"/>
    </source>
</evidence>
<dbReference type="Proteomes" id="UP001649230">
    <property type="component" value="Chromosome"/>
</dbReference>
<evidence type="ECO:0000313" key="1">
    <source>
        <dbReference type="EMBL" id="UJF33844.1"/>
    </source>
</evidence>
<gene>
    <name evidence="1" type="ORF">L0M14_00835</name>
</gene>
<dbReference type="EMBL" id="CP090978">
    <property type="protein sequence ID" value="UJF33844.1"/>
    <property type="molecule type" value="Genomic_DNA"/>
</dbReference>
<accession>A0ABY3SJF2</accession>
<proteinExistence type="predicted"/>
<keyword evidence="2" id="KW-1185">Reference proteome</keyword>
<dbReference type="RefSeq" id="WP_235120235.1">
    <property type="nucleotide sequence ID" value="NZ_CP090978.1"/>
</dbReference>
<name>A0ABY3SJF2_9BACL</name>
<organism evidence="1 2">
    <name type="scientific">Paenibacillus hexagrammi</name>
    <dbReference type="NCBI Taxonomy" id="2908839"/>
    <lineage>
        <taxon>Bacteria</taxon>
        <taxon>Bacillati</taxon>
        <taxon>Bacillota</taxon>
        <taxon>Bacilli</taxon>
        <taxon>Bacillales</taxon>
        <taxon>Paenibacillaceae</taxon>
        <taxon>Paenibacillus</taxon>
    </lineage>
</organism>
<dbReference type="InterPro" id="IPR029016">
    <property type="entry name" value="GAF-like_dom_sf"/>
</dbReference>
<reference evidence="1 2" key="1">
    <citation type="journal article" date="2024" name="Int. J. Syst. Evol. Microbiol.">
        <title>Paenibacillus hexagrammi sp. nov., a novel bacterium isolated from the gut content of Hexagrammos agrammus.</title>
        <authorList>
            <person name="Jung H.K."/>
            <person name="Kim D.G."/>
            <person name="Zin H."/>
            <person name="Park J."/>
            <person name="Jung H."/>
            <person name="Kim Y.O."/>
            <person name="Kong H.J."/>
            <person name="Kim J.W."/>
            <person name="Kim Y.S."/>
        </authorList>
    </citation>
    <scope>NUCLEOTIDE SEQUENCE [LARGE SCALE GENOMIC DNA]</scope>
    <source>
        <strain evidence="1 2">YPD9-1</strain>
    </source>
</reference>
<dbReference type="Gene3D" id="3.30.450.40">
    <property type="match status" value="1"/>
</dbReference>
<dbReference type="SUPFAM" id="SSF55781">
    <property type="entry name" value="GAF domain-like"/>
    <property type="match status" value="1"/>
</dbReference>
<protein>
    <submittedName>
        <fullName evidence="1">GAF domain-containing protein</fullName>
    </submittedName>
</protein>